<dbReference type="SUPFAM" id="SSF57756">
    <property type="entry name" value="Retrovirus zinc finger-like domains"/>
    <property type="match status" value="1"/>
</dbReference>
<dbReference type="Proteomes" id="UP001152795">
    <property type="component" value="Unassembled WGS sequence"/>
</dbReference>
<dbReference type="GO" id="GO:0003676">
    <property type="term" value="F:nucleic acid binding"/>
    <property type="evidence" value="ECO:0007669"/>
    <property type="project" value="InterPro"/>
</dbReference>
<dbReference type="InterPro" id="IPR036875">
    <property type="entry name" value="Znf_CCHC_sf"/>
</dbReference>
<gene>
    <name evidence="2" type="ORF">PACLA_8A037318</name>
</gene>
<feature type="non-terminal residue" evidence="2">
    <location>
        <position position="445"/>
    </location>
</feature>
<protein>
    <submittedName>
        <fullName evidence="2">Retrovirus-related Pol poly from transposon opus</fullName>
    </submittedName>
</protein>
<dbReference type="OrthoDB" id="10066365at2759"/>
<dbReference type="PANTHER" id="PTHR37984">
    <property type="entry name" value="PROTEIN CBG26694"/>
    <property type="match status" value="1"/>
</dbReference>
<dbReference type="InterPro" id="IPR043502">
    <property type="entry name" value="DNA/RNA_pol_sf"/>
</dbReference>
<dbReference type="GO" id="GO:0008270">
    <property type="term" value="F:zinc ion binding"/>
    <property type="evidence" value="ECO:0007669"/>
    <property type="project" value="InterPro"/>
</dbReference>
<comment type="caution">
    <text evidence="2">The sequence shown here is derived from an EMBL/GenBank/DDBJ whole genome shotgun (WGS) entry which is preliminary data.</text>
</comment>
<dbReference type="SMART" id="SM00343">
    <property type="entry name" value="ZnF_C2HC"/>
    <property type="match status" value="2"/>
</dbReference>
<sequence length="445" mass="50018">MAKVLNLPKLQPFTLGETSTISQQWRKWIKSFEYYIAASGINDKKQQRAILLHLAGPEVQDIFETLEDTGNDLDTAIAKLTSYFEPQKNIPFERHNFRQTTQLQGETIEQLAIRLKHQVKFCKYGNPNDMIRDQIIEHCSSSRLRRRLLCEPELTLEKTVEIGRSFEASERQASQIEADSLKTTDLGVNAIRSKAASSRYPTSIQTGRSNIVCYCCGNAGHRAKDPRCPAEGMSCNKCHKLGHFARVCRQLKPTNKPEFQNPTSKNKNEIYKQNTGSHGEIRYVYGAPHPATGESSSDDEVSHKDLITNAIFIVVANQNAGSLLGHKTATDLGLFQEHENFHPIQNICNGDNLFMQTLVTKYPQVFNGIGKLKDLQLHLHFDESVPPVAQAPRRIPFHIRKAVQTKLDELETLGIIEPVKGPSPWVSPLVAVPKPNGDIRVCVDM</sequence>
<evidence type="ECO:0000313" key="2">
    <source>
        <dbReference type="EMBL" id="CAB4007708.1"/>
    </source>
</evidence>
<keyword evidence="3" id="KW-1185">Reference proteome</keyword>
<dbReference type="Gene3D" id="3.10.10.10">
    <property type="entry name" value="HIV Type 1 Reverse Transcriptase, subunit A, domain 1"/>
    <property type="match status" value="1"/>
</dbReference>
<dbReference type="InterPro" id="IPR001878">
    <property type="entry name" value="Znf_CCHC"/>
</dbReference>
<evidence type="ECO:0000313" key="3">
    <source>
        <dbReference type="Proteomes" id="UP001152795"/>
    </source>
</evidence>
<accession>A0A6S7J337</accession>
<dbReference type="InterPro" id="IPR050951">
    <property type="entry name" value="Retrovirus_Pol_polyprotein"/>
</dbReference>
<reference evidence="2" key="1">
    <citation type="submission" date="2020-04" db="EMBL/GenBank/DDBJ databases">
        <authorList>
            <person name="Alioto T."/>
            <person name="Alioto T."/>
            <person name="Gomez Garrido J."/>
        </authorList>
    </citation>
    <scope>NUCLEOTIDE SEQUENCE</scope>
    <source>
        <strain evidence="2">A484AB</strain>
    </source>
</reference>
<dbReference type="SUPFAM" id="SSF56672">
    <property type="entry name" value="DNA/RNA polymerases"/>
    <property type="match status" value="1"/>
</dbReference>
<organism evidence="2 3">
    <name type="scientific">Paramuricea clavata</name>
    <name type="common">Red gorgonian</name>
    <name type="synonym">Violescent sea-whip</name>
    <dbReference type="NCBI Taxonomy" id="317549"/>
    <lineage>
        <taxon>Eukaryota</taxon>
        <taxon>Metazoa</taxon>
        <taxon>Cnidaria</taxon>
        <taxon>Anthozoa</taxon>
        <taxon>Octocorallia</taxon>
        <taxon>Malacalcyonacea</taxon>
        <taxon>Plexauridae</taxon>
        <taxon>Paramuricea</taxon>
    </lineage>
</organism>
<dbReference type="Gene3D" id="4.10.60.10">
    <property type="entry name" value="Zinc finger, CCHC-type"/>
    <property type="match status" value="1"/>
</dbReference>
<dbReference type="EMBL" id="CACRXK020005884">
    <property type="protein sequence ID" value="CAB4007708.1"/>
    <property type="molecule type" value="Genomic_DNA"/>
</dbReference>
<feature type="domain" description="CCHC-type" evidence="1">
    <location>
        <begin position="212"/>
        <end position="230"/>
    </location>
</feature>
<proteinExistence type="predicted"/>
<name>A0A6S7J337_PARCT</name>
<dbReference type="AlphaFoldDB" id="A0A6S7J337"/>
<dbReference type="PANTHER" id="PTHR37984:SF11">
    <property type="entry name" value="INTEGRASE CATALYTIC DOMAIN-CONTAINING PROTEIN"/>
    <property type="match status" value="1"/>
</dbReference>
<evidence type="ECO:0000259" key="1">
    <source>
        <dbReference type="SMART" id="SM00343"/>
    </source>
</evidence>
<feature type="domain" description="CCHC-type" evidence="1">
    <location>
        <begin position="234"/>
        <end position="250"/>
    </location>
</feature>